<sequence>MCTSRWATGCFSNYSLTANIMSLGVRIRSWPGVSMGLSGYYSVWATWPTALSCLPGLGYTQYFMCPCFGHSMGTQLRPTHFPCPRLVDGRAPSRPVRVHDYRTTLMDGLPVRQALVEWADGGLADASWEPVETLGRKYPDFHLEDKVQLEPGRDDTSSDQVDEEVVHFYYKIAEPFPIADSPPLYALSQISSSAKTSSPKIR</sequence>
<dbReference type="Proteomes" id="UP000595140">
    <property type="component" value="Unassembled WGS sequence"/>
</dbReference>
<dbReference type="EMBL" id="OOIL02000758">
    <property type="protein sequence ID" value="VFQ69032.1"/>
    <property type="molecule type" value="Genomic_DNA"/>
</dbReference>
<name>A0A484L0H2_9ASTE</name>
<reference evidence="1 2" key="1">
    <citation type="submission" date="2018-04" db="EMBL/GenBank/DDBJ databases">
        <authorList>
            <person name="Vogel A."/>
        </authorList>
    </citation>
    <scope>NUCLEOTIDE SEQUENCE [LARGE SCALE GENOMIC DNA]</scope>
</reference>
<dbReference type="AlphaFoldDB" id="A0A484L0H2"/>
<organism evidence="1 2">
    <name type="scientific">Cuscuta campestris</name>
    <dbReference type="NCBI Taxonomy" id="132261"/>
    <lineage>
        <taxon>Eukaryota</taxon>
        <taxon>Viridiplantae</taxon>
        <taxon>Streptophyta</taxon>
        <taxon>Embryophyta</taxon>
        <taxon>Tracheophyta</taxon>
        <taxon>Spermatophyta</taxon>
        <taxon>Magnoliopsida</taxon>
        <taxon>eudicotyledons</taxon>
        <taxon>Gunneridae</taxon>
        <taxon>Pentapetalae</taxon>
        <taxon>asterids</taxon>
        <taxon>lamiids</taxon>
        <taxon>Solanales</taxon>
        <taxon>Convolvulaceae</taxon>
        <taxon>Cuscuteae</taxon>
        <taxon>Cuscuta</taxon>
        <taxon>Cuscuta subgen. Grammica</taxon>
        <taxon>Cuscuta sect. Cleistogrammica</taxon>
    </lineage>
</organism>
<keyword evidence="2" id="KW-1185">Reference proteome</keyword>
<evidence type="ECO:0000313" key="1">
    <source>
        <dbReference type="EMBL" id="VFQ69032.1"/>
    </source>
</evidence>
<evidence type="ECO:0008006" key="3">
    <source>
        <dbReference type="Google" id="ProtNLM"/>
    </source>
</evidence>
<evidence type="ECO:0000313" key="2">
    <source>
        <dbReference type="Proteomes" id="UP000595140"/>
    </source>
</evidence>
<accession>A0A484L0H2</accession>
<gene>
    <name evidence="1" type="ORF">CCAM_LOCUS10808</name>
</gene>
<dbReference type="OrthoDB" id="694301at2759"/>
<protein>
    <recommendedName>
        <fullName evidence="3">Chromo domain-containing protein</fullName>
    </recommendedName>
</protein>
<proteinExistence type="predicted"/>